<evidence type="ECO:0000313" key="5">
    <source>
        <dbReference type="Proteomes" id="UP000466894"/>
    </source>
</evidence>
<dbReference type="CDD" id="cd12108">
    <property type="entry name" value="Hr-like"/>
    <property type="match status" value="1"/>
</dbReference>
<dbReference type="PANTHER" id="PTHR39966">
    <property type="entry name" value="BLL2471 PROTEIN-RELATED"/>
    <property type="match status" value="1"/>
</dbReference>
<feature type="domain" description="Hemerythrin-like" evidence="1">
    <location>
        <begin position="54"/>
        <end position="188"/>
    </location>
</feature>
<evidence type="ECO:0000313" key="2">
    <source>
        <dbReference type="EMBL" id="BBY04700.1"/>
    </source>
</evidence>
<reference evidence="2" key="3">
    <citation type="submission" date="2020-02" db="EMBL/GenBank/DDBJ databases">
        <authorList>
            <person name="Matsumoto Y."/>
            <person name="Motooka D."/>
            <person name="Nakamura S."/>
        </authorList>
    </citation>
    <scope>NUCLEOTIDE SEQUENCE</scope>
    <source>
        <strain evidence="2">JCM 16367</strain>
    </source>
</reference>
<sequence length="243" mass="27576">MPVNRTCDRLLDRRLFVAGLGVAGVGAWTSACAGGCGDKDSQAHEQQEQQEVTPSEDLMREHGVLKRVLLVYDEAVRRIDAREDLPPDTVADSADIIRTFIEDYHEKLEEDSLFPRFEKAGKLTHLTKVLREQHQAGRRVTDRIRHLATAQTIQTPEFAVELRTLLQQFTRMYAPHEAREDTVLFPALRTIVSGEEYAALGEDFEKKEHQLFGDDGFEKIVDRVAGIENRLGIYDLAQFTPKT</sequence>
<accession>A0A7I7P804</accession>
<evidence type="ECO:0000313" key="3">
    <source>
        <dbReference type="EMBL" id="ORB12119.1"/>
    </source>
</evidence>
<dbReference type="Pfam" id="PF01814">
    <property type="entry name" value="Hemerythrin"/>
    <property type="match status" value="1"/>
</dbReference>
<organism evidence="2 5">
    <name type="scientific">Mycobacterium noviomagense</name>
    <dbReference type="NCBI Taxonomy" id="459858"/>
    <lineage>
        <taxon>Bacteria</taxon>
        <taxon>Bacillati</taxon>
        <taxon>Actinomycetota</taxon>
        <taxon>Actinomycetes</taxon>
        <taxon>Mycobacteriales</taxon>
        <taxon>Mycobacteriaceae</taxon>
        <taxon>Mycobacterium</taxon>
    </lineage>
</organism>
<protein>
    <recommendedName>
        <fullName evidence="1">Hemerythrin-like domain-containing protein</fullName>
    </recommendedName>
</protein>
<reference evidence="2 5" key="2">
    <citation type="journal article" date="2019" name="Emerg. Microbes Infect.">
        <title>Comprehensive subspecies identification of 175 nontuberculous mycobacteria species based on 7547 genomic profiles.</title>
        <authorList>
            <person name="Matsumoto Y."/>
            <person name="Kinjo T."/>
            <person name="Motooka D."/>
            <person name="Nabeya D."/>
            <person name="Jung N."/>
            <person name="Uechi K."/>
            <person name="Horii T."/>
            <person name="Iida T."/>
            <person name="Fujita J."/>
            <person name="Nakamura S."/>
        </authorList>
    </citation>
    <scope>NUCLEOTIDE SEQUENCE [LARGE SCALE GENOMIC DNA]</scope>
    <source>
        <strain evidence="2 5">JCM 16367</strain>
    </source>
</reference>
<evidence type="ECO:0000259" key="1">
    <source>
        <dbReference type="Pfam" id="PF01814"/>
    </source>
</evidence>
<keyword evidence="4" id="KW-1185">Reference proteome</keyword>
<dbReference type="PROSITE" id="PS51257">
    <property type="entry name" value="PROKAR_LIPOPROTEIN"/>
    <property type="match status" value="1"/>
</dbReference>
<dbReference type="InterPro" id="IPR012312">
    <property type="entry name" value="Hemerythrin-like"/>
</dbReference>
<dbReference type="Proteomes" id="UP000466894">
    <property type="component" value="Chromosome"/>
</dbReference>
<gene>
    <name evidence="3" type="ORF">BST37_17115</name>
    <name evidence="2" type="ORF">MNVI_00180</name>
</gene>
<dbReference type="Gene3D" id="1.20.120.520">
    <property type="entry name" value="nmb1532 protein domain like"/>
    <property type="match status" value="1"/>
</dbReference>
<dbReference type="GO" id="GO:0005886">
    <property type="term" value="C:plasma membrane"/>
    <property type="evidence" value="ECO:0007669"/>
    <property type="project" value="TreeGrafter"/>
</dbReference>
<dbReference type="EMBL" id="MVIC01000038">
    <property type="protein sequence ID" value="ORB12119.1"/>
    <property type="molecule type" value="Genomic_DNA"/>
</dbReference>
<dbReference type="PANTHER" id="PTHR39966:SF1">
    <property type="entry name" value="HEMERYTHRIN-LIKE DOMAIN-CONTAINING PROTEIN"/>
    <property type="match status" value="1"/>
</dbReference>
<proteinExistence type="predicted"/>
<dbReference type="Proteomes" id="UP000192374">
    <property type="component" value="Unassembled WGS sequence"/>
</dbReference>
<dbReference type="OrthoDB" id="2083283at2"/>
<name>A0A7I7P804_9MYCO</name>
<dbReference type="KEGG" id="mnv:MNVI_00180"/>
<evidence type="ECO:0000313" key="4">
    <source>
        <dbReference type="Proteomes" id="UP000192374"/>
    </source>
</evidence>
<dbReference type="EMBL" id="AP022583">
    <property type="protein sequence ID" value="BBY04700.1"/>
    <property type="molecule type" value="Genomic_DNA"/>
</dbReference>
<reference evidence="3 4" key="1">
    <citation type="submission" date="2017-02" db="EMBL/GenBank/DDBJ databases">
        <title>The new phylogeny of genus Mycobacterium.</title>
        <authorList>
            <person name="Tortoli E."/>
            <person name="Trovato A."/>
            <person name="Cirillo D.M."/>
        </authorList>
    </citation>
    <scope>NUCLEOTIDE SEQUENCE [LARGE SCALE GENOMIC DNA]</scope>
    <source>
        <strain evidence="3 4">DSM 45145</strain>
    </source>
</reference>
<dbReference type="AlphaFoldDB" id="A0A7I7P804"/>